<dbReference type="EMBL" id="JAQMWT010000531">
    <property type="protein sequence ID" value="KAJ8600088.1"/>
    <property type="molecule type" value="Genomic_DNA"/>
</dbReference>
<feature type="transmembrane region" description="Helical" evidence="1">
    <location>
        <begin position="228"/>
        <end position="248"/>
    </location>
</feature>
<dbReference type="Proteomes" id="UP001230188">
    <property type="component" value="Unassembled WGS sequence"/>
</dbReference>
<sequence length="258" mass="27503">MRLMSAGSLESWAPLIEACNAYAQFTGGRFVAEDFFSDETTKSSCDGEGFEEARAAARDAVLSFRAVVREPDLVAEYQKAYALTVHEAALATMASALRALERLPEAEAENVDVTAADAEDLPTLSTKVAAAAAFRASNSRPSHQFMARLRAASFVADFGAACGLEKISCPDDDRLLQTFYDKLNAAEDDVQGVYKAMHDAYAPYADLLGSGFDTAKAWCKTNPEVTTIAAVGAVAIGVGIALFGLLRSSRAGARPPRR</sequence>
<reference evidence="2" key="1">
    <citation type="submission" date="2023-01" db="EMBL/GenBank/DDBJ databases">
        <title>Metagenome sequencing of chrysophaentin producing Chrysophaeum taylorii.</title>
        <authorList>
            <person name="Davison J."/>
            <person name="Bewley C."/>
        </authorList>
    </citation>
    <scope>NUCLEOTIDE SEQUENCE</scope>
    <source>
        <strain evidence="2">NIES-1699</strain>
    </source>
</reference>
<gene>
    <name evidence="2" type="ORF">CTAYLR_001909</name>
</gene>
<keyword evidence="1" id="KW-0472">Membrane</keyword>
<accession>A0AAD7XI06</accession>
<evidence type="ECO:0000256" key="1">
    <source>
        <dbReference type="SAM" id="Phobius"/>
    </source>
</evidence>
<keyword evidence="3" id="KW-1185">Reference proteome</keyword>
<keyword evidence="1" id="KW-0812">Transmembrane</keyword>
<evidence type="ECO:0000313" key="3">
    <source>
        <dbReference type="Proteomes" id="UP001230188"/>
    </source>
</evidence>
<proteinExistence type="predicted"/>
<protein>
    <submittedName>
        <fullName evidence="2">Uncharacterized protein</fullName>
    </submittedName>
</protein>
<comment type="caution">
    <text evidence="2">The sequence shown here is derived from an EMBL/GenBank/DDBJ whole genome shotgun (WGS) entry which is preliminary data.</text>
</comment>
<evidence type="ECO:0000313" key="2">
    <source>
        <dbReference type="EMBL" id="KAJ8600088.1"/>
    </source>
</evidence>
<organism evidence="2 3">
    <name type="scientific">Chrysophaeum taylorii</name>
    <dbReference type="NCBI Taxonomy" id="2483200"/>
    <lineage>
        <taxon>Eukaryota</taxon>
        <taxon>Sar</taxon>
        <taxon>Stramenopiles</taxon>
        <taxon>Ochrophyta</taxon>
        <taxon>Pelagophyceae</taxon>
        <taxon>Pelagomonadales</taxon>
        <taxon>Pelagomonadaceae</taxon>
        <taxon>Chrysophaeum</taxon>
    </lineage>
</organism>
<keyword evidence="1" id="KW-1133">Transmembrane helix</keyword>
<dbReference type="AlphaFoldDB" id="A0AAD7XI06"/>
<name>A0AAD7XI06_9STRA</name>